<protein>
    <submittedName>
        <fullName evidence="4">Uncharacterized protein</fullName>
    </submittedName>
</protein>
<evidence type="ECO:0000313" key="3">
    <source>
        <dbReference type="EMBL" id="WNM18867.1"/>
    </source>
</evidence>
<keyword evidence="5" id="KW-1185">Reference proteome</keyword>
<dbReference type="EMBL" id="CP134878">
    <property type="protein sequence ID" value="WNM18867.1"/>
    <property type="molecule type" value="Genomic_DNA"/>
</dbReference>
<feature type="coiled-coil region" evidence="1">
    <location>
        <begin position="138"/>
        <end position="172"/>
    </location>
</feature>
<dbReference type="AlphaFoldDB" id="A0AA96J5G3"/>
<dbReference type="Proteomes" id="UP001304515">
    <property type="component" value="Chromosome"/>
</dbReference>
<dbReference type="EMBL" id="CP134890">
    <property type="protein sequence ID" value="WNM22917.1"/>
    <property type="molecule type" value="Genomic_DNA"/>
</dbReference>
<keyword evidence="1" id="KW-0175">Coiled coil</keyword>
<feature type="transmembrane region" description="Helical" evidence="2">
    <location>
        <begin position="114"/>
        <end position="131"/>
    </location>
</feature>
<name>A0AA96J5G3_9FLAO</name>
<evidence type="ECO:0000256" key="2">
    <source>
        <dbReference type="SAM" id="Phobius"/>
    </source>
</evidence>
<gene>
    <name evidence="4" type="ORF">RN605_06045</name>
    <name evidence="3" type="ORF">RN608_12745</name>
</gene>
<organism evidence="4 5">
    <name type="scientific">Flavobacterium capsici</name>
    <dbReference type="NCBI Taxonomy" id="3075618"/>
    <lineage>
        <taxon>Bacteria</taxon>
        <taxon>Pseudomonadati</taxon>
        <taxon>Bacteroidota</taxon>
        <taxon>Flavobacteriia</taxon>
        <taxon>Flavobacteriales</taxon>
        <taxon>Flavobacteriaceae</taxon>
        <taxon>Flavobacterium</taxon>
    </lineage>
</organism>
<keyword evidence="2" id="KW-1133">Transmembrane helix</keyword>
<accession>A0AA96J1X7</accession>
<accession>A0AA96J5G3</accession>
<evidence type="ECO:0000313" key="4">
    <source>
        <dbReference type="EMBL" id="WNM22917.1"/>
    </source>
</evidence>
<dbReference type="RefSeq" id="WP_313323112.1">
    <property type="nucleotide sequence ID" value="NZ_CP134878.1"/>
</dbReference>
<proteinExistence type="predicted"/>
<keyword evidence="2" id="KW-0472">Membrane</keyword>
<evidence type="ECO:0000256" key="1">
    <source>
        <dbReference type="SAM" id="Coils"/>
    </source>
</evidence>
<evidence type="ECO:0000313" key="5">
    <source>
        <dbReference type="Proteomes" id="UP001304515"/>
    </source>
</evidence>
<sequence length="180" mass="20851">MTKEHKMLIEQIIEKMKLKKDGILSIDQFTSLFESRNQSLSVGGLMIDNLKLVERVKGGTALTQRYRLSKEGWAFTTFEELEKKEYQKELKENIELENLKVNTQLNKWLLRTKWVPHILSLIAILISIYFSNKDNNKQAELEEKIKDNIKSIDTLKIENSILIKKVNTLESKTSANSGLP</sequence>
<keyword evidence="2" id="KW-0812">Transmembrane</keyword>
<dbReference type="KEGG" id="fcj:RN605_06045"/>
<reference evidence="4 5" key="1">
    <citation type="submission" date="2023-09" db="EMBL/GenBank/DDBJ databases">
        <title>Flavobacterium sp. a novel bacteria isolate from Pepper rhizosphere.</title>
        <authorList>
            <person name="Peng Y."/>
            <person name="Lee J."/>
        </authorList>
    </citation>
    <scope>NUCLEOTIDE SEQUENCE [LARGE SCALE GENOMIC DNA]</scope>
    <source>
        <strain evidence="3">PMR2A8</strain>
        <strain evidence="4 5">PMTSA4</strain>
    </source>
</reference>